<sequence>MVFTAGESLQLGTIAATEVATARAFFDLRYWGAFTAVKYGSPHLLPGGSIVLSSGIAAVRPASGWGLGASICSAMEGFTRAMAVELAPIRVNIVSPGIVRTNLWANMNDTDREAMYDQLSHSLPVRRIGAASDIAKAYLYLMQQPFTTGQVLITDGGGVLV</sequence>
<dbReference type="AlphaFoldDB" id="A0A2S1LLV9"/>
<dbReference type="PANTHER" id="PTHR43477">
    <property type="entry name" value="DIHYDROANTICAPSIN 7-DEHYDROGENASE"/>
    <property type="match status" value="1"/>
</dbReference>
<name>A0A2S1LLV9_9FLAO</name>
<proteinExistence type="inferred from homology"/>
<dbReference type="InterPro" id="IPR036291">
    <property type="entry name" value="NAD(P)-bd_dom_sf"/>
</dbReference>
<evidence type="ECO:0000313" key="4">
    <source>
        <dbReference type="Proteomes" id="UP000244677"/>
    </source>
</evidence>
<evidence type="ECO:0000256" key="2">
    <source>
        <dbReference type="ARBA" id="ARBA00023002"/>
    </source>
</evidence>
<dbReference type="PANTHER" id="PTHR43477:SF1">
    <property type="entry name" value="DIHYDROANTICAPSIN 7-DEHYDROGENASE"/>
    <property type="match status" value="1"/>
</dbReference>
<dbReference type="Gene3D" id="3.40.50.720">
    <property type="entry name" value="NAD(P)-binding Rossmann-like Domain"/>
    <property type="match status" value="1"/>
</dbReference>
<dbReference type="OrthoDB" id="9806974at2"/>
<evidence type="ECO:0008006" key="5">
    <source>
        <dbReference type="Google" id="ProtNLM"/>
    </source>
</evidence>
<evidence type="ECO:0000313" key="3">
    <source>
        <dbReference type="EMBL" id="AWG24732.1"/>
    </source>
</evidence>
<dbReference type="Proteomes" id="UP000244677">
    <property type="component" value="Chromosome"/>
</dbReference>
<reference evidence="3 4" key="1">
    <citation type="submission" date="2017-04" db="EMBL/GenBank/DDBJ databases">
        <title>Complete genome sequence of Flavobacterium kingsejong AJ004.</title>
        <authorList>
            <person name="Lee P.C."/>
        </authorList>
    </citation>
    <scope>NUCLEOTIDE SEQUENCE [LARGE SCALE GENOMIC DNA]</scope>
    <source>
        <strain evidence="3 4">AJ004</strain>
    </source>
</reference>
<dbReference type="Pfam" id="PF13561">
    <property type="entry name" value="adh_short_C2"/>
    <property type="match status" value="1"/>
</dbReference>
<dbReference type="KEGG" id="fki:FK004_05570"/>
<accession>A0A2S1LLV9</accession>
<keyword evidence="4" id="KW-1185">Reference proteome</keyword>
<comment type="similarity">
    <text evidence="1">Belongs to the short-chain dehydrogenases/reductases (SDR) family.</text>
</comment>
<evidence type="ECO:0000256" key="1">
    <source>
        <dbReference type="ARBA" id="ARBA00006484"/>
    </source>
</evidence>
<organism evidence="3 4">
    <name type="scientific">Flavobacterium kingsejongi</name>
    <dbReference type="NCBI Taxonomy" id="1678728"/>
    <lineage>
        <taxon>Bacteria</taxon>
        <taxon>Pseudomonadati</taxon>
        <taxon>Bacteroidota</taxon>
        <taxon>Flavobacteriia</taxon>
        <taxon>Flavobacteriales</taxon>
        <taxon>Flavobacteriaceae</taxon>
        <taxon>Flavobacterium</taxon>
    </lineage>
</organism>
<dbReference type="InterPro" id="IPR051122">
    <property type="entry name" value="SDR_DHRS6-like"/>
</dbReference>
<protein>
    <recommendedName>
        <fullName evidence="5">Short-chain dehydrogenase</fullName>
    </recommendedName>
</protein>
<dbReference type="InterPro" id="IPR002347">
    <property type="entry name" value="SDR_fam"/>
</dbReference>
<dbReference type="GO" id="GO:0016491">
    <property type="term" value="F:oxidoreductase activity"/>
    <property type="evidence" value="ECO:0007669"/>
    <property type="project" value="UniProtKB-KW"/>
</dbReference>
<keyword evidence="2" id="KW-0560">Oxidoreductase</keyword>
<gene>
    <name evidence="3" type="ORF">FK004_05570</name>
</gene>
<dbReference type="SUPFAM" id="SSF51735">
    <property type="entry name" value="NAD(P)-binding Rossmann-fold domains"/>
    <property type="match status" value="1"/>
</dbReference>
<dbReference type="EMBL" id="CP020919">
    <property type="protein sequence ID" value="AWG24732.1"/>
    <property type="molecule type" value="Genomic_DNA"/>
</dbReference>